<dbReference type="AlphaFoldDB" id="A0A1W9KVF0"/>
<comment type="caution">
    <text evidence="1">The sequence shown here is derived from an EMBL/GenBank/DDBJ whole genome shotgun (WGS) entry which is preliminary data.</text>
</comment>
<accession>A0A1W9KVF0</accession>
<protein>
    <submittedName>
        <fullName evidence="1">Uncharacterized protein</fullName>
    </submittedName>
</protein>
<organism evidence="1 2">
    <name type="scientific">Rhodoferax ferrireducens</name>
    <dbReference type="NCBI Taxonomy" id="192843"/>
    <lineage>
        <taxon>Bacteria</taxon>
        <taxon>Pseudomonadati</taxon>
        <taxon>Pseudomonadota</taxon>
        <taxon>Betaproteobacteria</taxon>
        <taxon>Burkholderiales</taxon>
        <taxon>Comamonadaceae</taxon>
        <taxon>Rhodoferax</taxon>
    </lineage>
</organism>
<evidence type="ECO:0000313" key="2">
    <source>
        <dbReference type="Proteomes" id="UP000192505"/>
    </source>
</evidence>
<evidence type="ECO:0000313" key="1">
    <source>
        <dbReference type="EMBL" id="OQW88495.1"/>
    </source>
</evidence>
<dbReference type="EMBL" id="MTEI01000004">
    <property type="protein sequence ID" value="OQW88495.1"/>
    <property type="molecule type" value="Genomic_DNA"/>
</dbReference>
<proteinExistence type="predicted"/>
<reference evidence="1 2" key="1">
    <citation type="submission" date="2017-01" db="EMBL/GenBank/DDBJ databases">
        <title>Novel large sulfur bacteria in the metagenomes of groundwater-fed chemosynthetic microbial mats in the Lake Huron basin.</title>
        <authorList>
            <person name="Sharrar A.M."/>
            <person name="Flood B.E."/>
            <person name="Bailey J.V."/>
            <person name="Jones D.S."/>
            <person name="Biddanda B."/>
            <person name="Ruberg S.A."/>
            <person name="Marcus D.N."/>
            <person name="Dick G.J."/>
        </authorList>
    </citation>
    <scope>NUCLEOTIDE SEQUENCE [LARGE SCALE GENOMIC DNA]</scope>
    <source>
        <strain evidence="1">A7</strain>
    </source>
</reference>
<gene>
    <name evidence="1" type="ORF">BWK72_08335</name>
</gene>
<name>A0A1W9KVF0_9BURK</name>
<sequence>MNFSEVFQNLNQASAFDLYRLRAAIDRALDEPRWLQAIQSRLKVGQTVQFFDVRANKLKRCQVLEMRRKELVVLDLDDALRWTLSYAAINLDGADVQIREQKPQGLGRNEVALGDVVGFLDRAQQQRTGQIIRLNDKTVTLQCGPSQWRVGYSLLHRVVDVDGLVHEVGVLRQS</sequence>
<dbReference type="Proteomes" id="UP000192505">
    <property type="component" value="Unassembled WGS sequence"/>
</dbReference>